<keyword evidence="3" id="KW-1185">Reference proteome</keyword>
<sequence length="85" mass="9301">MDDHEDAQLHTAEPGDVVYPLLCALLFPAVRAPARAAASGLAHVRVAALLADMAVQPKRDRMASVPTSRRCRKVRGADQQPERMR</sequence>
<evidence type="ECO:0000313" key="2">
    <source>
        <dbReference type="EMBL" id="OUC98380.1"/>
    </source>
</evidence>
<evidence type="ECO:0000313" key="3">
    <source>
        <dbReference type="Proteomes" id="UP000195105"/>
    </source>
</evidence>
<dbReference type="AlphaFoldDB" id="A0A243RTK9"/>
<evidence type="ECO:0000256" key="1">
    <source>
        <dbReference type="SAM" id="MobiDB-lite"/>
    </source>
</evidence>
<dbReference type="Proteomes" id="UP000195105">
    <property type="component" value="Unassembled WGS sequence"/>
</dbReference>
<accession>A0A243RTK9</accession>
<organism evidence="2 3">
    <name type="scientific">Streptomyces swartbergensis</name>
    <dbReference type="NCBI Taxonomy" id="487165"/>
    <lineage>
        <taxon>Bacteria</taxon>
        <taxon>Bacillati</taxon>
        <taxon>Actinomycetota</taxon>
        <taxon>Actinomycetes</taxon>
        <taxon>Kitasatosporales</taxon>
        <taxon>Streptomycetaceae</taxon>
        <taxon>Streptomyces</taxon>
    </lineage>
</organism>
<gene>
    <name evidence="2" type="ORF">CA983_29180</name>
</gene>
<dbReference type="EMBL" id="NGFN01000228">
    <property type="protein sequence ID" value="OUC98380.1"/>
    <property type="molecule type" value="Genomic_DNA"/>
</dbReference>
<name>A0A243RTK9_9ACTN</name>
<reference evidence="2 3" key="1">
    <citation type="submission" date="2017-05" db="EMBL/GenBank/DDBJ databases">
        <title>Biotechnological potential of actinobacteria isolated from South African environments.</title>
        <authorList>
            <person name="Le Roes-Hill M."/>
            <person name="Prins A."/>
            <person name="Durrell K.A."/>
        </authorList>
    </citation>
    <scope>NUCLEOTIDE SEQUENCE [LARGE SCALE GENOMIC DNA]</scope>
    <source>
        <strain evidence="2 3">HMC13</strain>
    </source>
</reference>
<protein>
    <submittedName>
        <fullName evidence="2">Uncharacterized protein</fullName>
    </submittedName>
</protein>
<feature type="region of interest" description="Disordered" evidence="1">
    <location>
        <begin position="57"/>
        <end position="85"/>
    </location>
</feature>
<proteinExistence type="predicted"/>
<comment type="caution">
    <text evidence="2">The sequence shown here is derived from an EMBL/GenBank/DDBJ whole genome shotgun (WGS) entry which is preliminary data.</text>
</comment>